<dbReference type="EMBL" id="OX459939">
    <property type="protein sequence ID" value="CAI9169556.1"/>
    <property type="molecule type" value="Genomic_DNA"/>
</dbReference>
<gene>
    <name evidence="2" type="ORF">MRATA1EN1_LOCUS18518</name>
</gene>
<organism evidence="2 3">
    <name type="scientific">Rangifer tarandus platyrhynchus</name>
    <name type="common">Svalbard reindeer</name>
    <dbReference type="NCBI Taxonomy" id="3082113"/>
    <lineage>
        <taxon>Eukaryota</taxon>
        <taxon>Metazoa</taxon>
        <taxon>Chordata</taxon>
        <taxon>Craniata</taxon>
        <taxon>Vertebrata</taxon>
        <taxon>Euteleostomi</taxon>
        <taxon>Mammalia</taxon>
        <taxon>Eutheria</taxon>
        <taxon>Laurasiatheria</taxon>
        <taxon>Artiodactyla</taxon>
        <taxon>Ruminantia</taxon>
        <taxon>Pecora</taxon>
        <taxon>Cervidae</taxon>
        <taxon>Odocoileinae</taxon>
        <taxon>Rangifer</taxon>
    </lineage>
</organism>
<sequence length="150" mass="16843">MYKTTPLEVKFCQSPREAVSVLFSESTPPSPPQVAPNVGPRSHDKLNTEKDSCRRRWRRHLGSAAVHTSTTKIPREQKIGDPHHQENGHNVTGGRETTGRKESYSSSTVPPWAQIKNLTRKAKDVLKETGTPLTPDKLFLGFQCLWIRSS</sequence>
<feature type="region of interest" description="Disordered" evidence="1">
    <location>
        <begin position="22"/>
        <end position="112"/>
    </location>
</feature>
<evidence type="ECO:0000313" key="3">
    <source>
        <dbReference type="Proteomes" id="UP001176941"/>
    </source>
</evidence>
<evidence type="ECO:0000256" key="1">
    <source>
        <dbReference type="SAM" id="MobiDB-lite"/>
    </source>
</evidence>
<accession>A0ABN8Z911</accession>
<name>A0ABN8Z911_RANTA</name>
<protein>
    <submittedName>
        <fullName evidence="2">Uncharacterized protein</fullName>
    </submittedName>
</protein>
<evidence type="ECO:0000313" key="2">
    <source>
        <dbReference type="EMBL" id="CAI9169556.1"/>
    </source>
</evidence>
<feature type="compositionally biased region" description="Basic and acidic residues" evidence="1">
    <location>
        <begin position="41"/>
        <end position="54"/>
    </location>
</feature>
<proteinExistence type="predicted"/>
<feature type="compositionally biased region" description="Basic and acidic residues" evidence="1">
    <location>
        <begin position="73"/>
        <end position="87"/>
    </location>
</feature>
<keyword evidence="3" id="KW-1185">Reference proteome</keyword>
<reference evidence="2" key="1">
    <citation type="submission" date="2023-04" db="EMBL/GenBank/DDBJ databases">
        <authorList>
            <consortium name="ELIXIR-Norway"/>
        </authorList>
    </citation>
    <scope>NUCLEOTIDE SEQUENCE [LARGE SCALE GENOMIC DNA]</scope>
</reference>
<dbReference type="Proteomes" id="UP001176941">
    <property type="component" value="Chromosome 3"/>
</dbReference>